<feature type="region of interest" description="Disordered" evidence="1">
    <location>
        <begin position="1"/>
        <end position="21"/>
    </location>
</feature>
<dbReference type="Pfam" id="PF19453">
    <property type="entry name" value="DUF5991"/>
    <property type="match status" value="1"/>
</dbReference>
<proteinExistence type="predicted"/>
<gene>
    <name evidence="2" type="ORF">SB4_09865</name>
</gene>
<dbReference type="InterPro" id="IPR046033">
    <property type="entry name" value="DUF5991"/>
</dbReference>
<protein>
    <submittedName>
        <fullName evidence="2">Uncharacterized protein</fullName>
    </submittedName>
</protein>
<evidence type="ECO:0000313" key="2">
    <source>
        <dbReference type="EMBL" id="KTT99042.1"/>
    </source>
</evidence>
<dbReference type="PATRIC" id="fig|33051.4.peg.2689"/>
<organism evidence="2 3">
    <name type="scientific">Sphingomonas sanguinis</name>
    <dbReference type="NCBI Taxonomy" id="33051"/>
    <lineage>
        <taxon>Bacteria</taxon>
        <taxon>Pseudomonadati</taxon>
        <taxon>Pseudomonadota</taxon>
        <taxon>Alphaproteobacteria</taxon>
        <taxon>Sphingomonadales</taxon>
        <taxon>Sphingomonadaceae</taxon>
        <taxon>Sphingomonas</taxon>
    </lineage>
</organism>
<name>A0A147IU34_9SPHN</name>
<reference evidence="2 3" key="1">
    <citation type="journal article" date="2016" name="Front. Microbiol.">
        <title>Genomic Resource of Rice Seed Associated Bacteria.</title>
        <authorList>
            <person name="Midha S."/>
            <person name="Bansal K."/>
            <person name="Sharma S."/>
            <person name="Kumar N."/>
            <person name="Patil P.P."/>
            <person name="Chaudhry V."/>
            <person name="Patil P.B."/>
        </authorList>
    </citation>
    <scope>NUCLEOTIDE SEQUENCE [LARGE SCALE GENOMIC DNA]</scope>
    <source>
        <strain evidence="2 3">SB4</strain>
    </source>
</reference>
<sequence>MLLASAACGQQPSAASLSPNLADQPATAAVDPLPWKGRYVYEFAGGATVGGSPIVVTYTLTLDRSTCHFQAEGFQTDEDIVCTTLMSGDTLDVRFKSYGNGQLEDKYGNAVYHVGDSLFTLSKQGSKLITHWTGYPLPDDRPHSPGVYFHH</sequence>
<dbReference type="EMBL" id="LDTE01000057">
    <property type="protein sequence ID" value="KTT99042.1"/>
    <property type="molecule type" value="Genomic_DNA"/>
</dbReference>
<dbReference type="AlphaFoldDB" id="A0A147IU34"/>
<feature type="compositionally biased region" description="Polar residues" evidence="1">
    <location>
        <begin position="8"/>
        <end position="21"/>
    </location>
</feature>
<evidence type="ECO:0000313" key="3">
    <source>
        <dbReference type="Proteomes" id="UP000074072"/>
    </source>
</evidence>
<accession>A0A147IU34</accession>
<dbReference type="Proteomes" id="UP000074072">
    <property type="component" value="Unassembled WGS sequence"/>
</dbReference>
<evidence type="ECO:0000256" key="1">
    <source>
        <dbReference type="SAM" id="MobiDB-lite"/>
    </source>
</evidence>
<comment type="caution">
    <text evidence="2">The sequence shown here is derived from an EMBL/GenBank/DDBJ whole genome shotgun (WGS) entry which is preliminary data.</text>
</comment>